<keyword evidence="2" id="KW-1185">Reference proteome</keyword>
<proteinExistence type="predicted"/>
<protein>
    <submittedName>
        <fullName evidence="1">Uncharacterized protein</fullName>
    </submittedName>
</protein>
<dbReference type="Proteomes" id="UP001208567">
    <property type="component" value="Unassembled WGS sequence"/>
</dbReference>
<sequence length="44" mass="5141">MGIEDKFRDEIKEIFKGKILTLNNINEINNIIKNELAKEKRPVA</sequence>
<evidence type="ECO:0000313" key="2">
    <source>
        <dbReference type="Proteomes" id="UP001208567"/>
    </source>
</evidence>
<dbReference type="EMBL" id="BRXR01000002">
    <property type="protein sequence ID" value="GLC32886.1"/>
    <property type="molecule type" value="Genomic_DNA"/>
</dbReference>
<evidence type="ECO:0000313" key="1">
    <source>
        <dbReference type="EMBL" id="GLC32886.1"/>
    </source>
</evidence>
<organism evidence="1 2">
    <name type="scientific">Clostridium omnivorum</name>
    <dbReference type="NCBI Taxonomy" id="1604902"/>
    <lineage>
        <taxon>Bacteria</taxon>
        <taxon>Bacillati</taxon>
        <taxon>Bacillota</taxon>
        <taxon>Clostridia</taxon>
        <taxon>Eubacteriales</taxon>
        <taxon>Clostridiaceae</taxon>
        <taxon>Clostridium</taxon>
    </lineage>
</organism>
<comment type="caution">
    <text evidence="1">The sequence shown here is derived from an EMBL/GenBank/DDBJ whole genome shotgun (WGS) entry which is preliminary data.</text>
</comment>
<name>A0ABQ5NCT7_9CLOT</name>
<accession>A0ABQ5NCT7</accession>
<gene>
    <name evidence="1" type="ORF">bsdE14_42960</name>
</gene>
<reference evidence="1 2" key="1">
    <citation type="journal article" date="2024" name="Int. J. Syst. Evol. Microbiol.">
        <title>Clostridium omnivorum sp. nov., isolated from anoxic soil under the treatment of reductive soil disinfestation.</title>
        <authorList>
            <person name="Ueki A."/>
            <person name="Tonouchi A."/>
            <person name="Kaku N."/>
            <person name="Honma S."/>
            <person name="Ueki K."/>
        </authorList>
    </citation>
    <scope>NUCLEOTIDE SEQUENCE [LARGE SCALE GENOMIC DNA]</scope>
    <source>
        <strain evidence="1 2">E14</strain>
    </source>
</reference>
<dbReference type="RefSeq" id="WP_264852346.1">
    <property type="nucleotide sequence ID" value="NZ_BRXR01000002.1"/>
</dbReference>